<dbReference type="Pfam" id="PF13521">
    <property type="entry name" value="AAA_28"/>
    <property type="match status" value="1"/>
</dbReference>
<proteinExistence type="predicted"/>
<organism evidence="2 3">
    <name type="scientific">Halteria grandinella</name>
    <dbReference type="NCBI Taxonomy" id="5974"/>
    <lineage>
        <taxon>Eukaryota</taxon>
        <taxon>Sar</taxon>
        <taxon>Alveolata</taxon>
        <taxon>Ciliophora</taxon>
        <taxon>Intramacronucleata</taxon>
        <taxon>Spirotrichea</taxon>
        <taxon>Stichotrichia</taxon>
        <taxon>Sporadotrichida</taxon>
        <taxon>Halteriidae</taxon>
        <taxon>Halteria</taxon>
    </lineage>
</organism>
<dbReference type="InterPro" id="IPR053227">
    <property type="entry name" value="TRPL-trafficking_regulator"/>
</dbReference>
<sequence>MLLVSTAQRGYNNFNFSSVLGQQTGASNATPHIYKICLTGGPCAGKTTALTYLQQVLSQKGFRVFCVPEAATLLMKGGAMINVSTFAFNQAVKFQTSLMKTQMSLEDHFTELAKNENLPSVILCDRGLMDGSAYVSEELWSAVLDEVGLSHMQLRDKRYDGVIHMVTAADGASSFYNKGNEARYENLKQAVDVDRRLRHAYLGHSRFFIVDNSVSHFNSKIDKCVDIVSKIIGFPSPSNHHKKFLIRISNPEDHASLGFPPECKIDTFEVIETIIKPYPQGNSQEDIEIYLRKRQFINAYSYTQEIRYTTNHQRIVKSRIITAREYLELIQQKMPTLNTLQKRRTSFVYENQAYTIETILNIEGQPTFLRAETHSDDSFTIPPFISVVKDVTSQKLYSSPNLAHVDFKYQQLPELAGPAV</sequence>
<feature type="domain" description="NadR/Ttd14 AAA" evidence="1">
    <location>
        <begin position="35"/>
        <end position="215"/>
    </location>
</feature>
<dbReference type="OrthoDB" id="6375174at2759"/>
<dbReference type="GO" id="GO:0005525">
    <property type="term" value="F:GTP binding"/>
    <property type="evidence" value="ECO:0007669"/>
    <property type="project" value="TreeGrafter"/>
</dbReference>
<dbReference type="SUPFAM" id="SSF52540">
    <property type="entry name" value="P-loop containing nucleoside triphosphate hydrolases"/>
    <property type="match status" value="1"/>
</dbReference>
<dbReference type="GO" id="GO:0070300">
    <property type="term" value="F:phosphatidic acid binding"/>
    <property type="evidence" value="ECO:0007669"/>
    <property type="project" value="TreeGrafter"/>
</dbReference>
<name>A0A8J8T311_HALGN</name>
<keyword evidence="3" id="KW-1185">Reference proteome</keyword>
<dbReference type="Gene3D" id="2.40.320.10">
    <property type="entry name" value="Hypothetical Protein Pfu-838710-001"/>
    <property type="match status" value="1"/>
</dbReference>
<dbReference type="AlphaFoldDB" id="A0A8J8T311"/>
<comment type="caution">
    <text evidence="2">The sequence shown here is derived from an EMBL/GenBank/DDBJ whole genome shotgun (WGS) entry which is preliminary data.</text>
</comment>
<accession>A0A8J8T311</accession>
<dbReference type="GO" id="GO:0035091">
    <property type="term" value="F:phosphatidylinositol binding"/>
    <property type="evidence" value="ECO:0007669"/>
    <property type="project" value="TreeGrafter"/>
</dbReference>
<dbReference type="InterPro" id="IPR027417">
    <property type="entry name" value="P-loop_NTPase"/>
</dbReference>
<dbReference type="EMBL" id="RRYP01007536">
    <property type="protein sequence ID" value="TNV80417.1"/>
    <property type="molecule type" value="Genomic_DNA"/>
</dbReference>
<reference evidence="2" key="1">
    <citation type="submission" date="2019-06" db="EMBL/GenBank/DDBJ databases">
        <authorList>
            <person name="Zheng W."/>
        </authorList>
    </citation>
    <scope>NUCLEOTIDE SEQUENCE</scope>
    <source>
        <strain evidence="2">QDHG01</strain>
    </source>
</reference>
<evidence type="ECO:0000313" key="3">
    <source>
        <dbReference type="Proteomes" id="UP000785679"/>
    </source>
</evidence>
<dbReference type="InterPro" id="IPR038727">
    <property type="entry name" value="NadR/Ttd14_AAA_dom"/>
</dbReference>
<dbReference type="PANTHER" id="PTHR34932:SF1">
    <property type="entry name" value="TRPL TRANSLOCATION DEFECT PROTEIN 14"/>
    <property type="match status" value="1"/>
</dbReference>
<evidence type="ECO:0000259" key="1">
    <source>
        <dbReference type="Pfam" id="PF13521"/>
    </source>
</evidence>
<protein>
    <recommendedName>
        <fullName evidence="1">NadR/Ttd14 AAA domain-containing protein</fullName>
    </recommendedName>
</protein>
<evidence type="ECO:0000313" key="2">
    <source>
        <dbReference type="EMBL" id="TNV80417.1"/>
    </source>
</evidence>
<gene>
    <name evidence="2" type="ORF">FGO68_gene9514</name>
</gene>
<dbReference type="PANTHER" id="PTHR34932">
    <property type="entry name" value="TRPL TRANSLOCATION DEFECT PROTEIN 14"/>
    <property type="match status" value="1"/>
</dbReference>
<dbReference type="Proteomes" id="UP000785679">
    <property type="component" value="Unassembled WGS sequence"/>
</dbReference>
<dbReference type="Gene3D" id="3.40.50.300">
    <property type="entry name" value="P-loop containing nucleotide triphosphate hydrolases"/>
    <property type="match status" value="1"/>
</dbReference>